<name>A0A6J3MG05_9PEZI</name>
<evidence type="ECO:0000256" key="1">
    <source>
        <dbReference type="SAM" id="MobiDB-lite"/>
    </source>
</evidence>
<reference evidence="3" key="3">
    <citation type="submission" date="2025-08" db="UniProtKB">
        <authorList>
            <consortium name="RefSeq"/>
        </authorList>
    </citation>
    <scope>IDENTIFICATION</scope>
    <source>
        <strain evidence="3">CBS 342.82</strain>
    </source>
</reference>
<proteinExistence type="predicted"/>
<protein>
    <submittedName>
        <fullName evidence="3">Uncharacterized protein</fullName>
    </submittedName>
</protein>
<reference evidence="3" key="1">
    <citation type="submission" date="2020-01" db="EMBL/GenBank/DDBJ databases">
        <authorList>
            <consortium name="DOE Joint Genome Institute"/>
            <person name="Haridas S."/>
            <person name="Albert R."/>
            <person name="Binder M."/>
            <person name="Bloem J."/>
            <person name="Labutti K."/>
            <person name="Salamov A."/>
            <person name="Andreopoulos B."/>
            <person name="Baker S.E."/>
            <person name="Barry K."/>
            <person name="Bills G."/>
            <person name="Bluhm B.H."/>
            <person name="Cannon C."/>
            <person name="Castanera R."/>
            <person name="Culley D.E."/>
            <person name="Daum C."/>
            <person name="Ezra D."/>
            <person name="Gonzalez J.B."/>
            <person name="Henrissat B."/>
            <person name="Kuo A."/>
            <person name="Liang C."/>
            <person name="Lipzen A."/>
            <person name="Lutzoni F."/>
            <person name="Magnuson J."/>
            <person name="Mondo S."/>
            <person name="Nolan M."/>
            <person name="Ohm R."/>
            <person name="Pangilinan J."/>
            <person name="Park H.-J."/>
            <person name="Ramirez L."/>
            <person name="Alfaro M."/>
            <person name="Sun H."/>
            <person name="Tritt A."/>
            <person name="Yoshinaga Y."/>
            <person name="Zwiers L.-H."/>
            <person name="Turgeon B.G."/>
            <person name="Goodwin S.B."/>
            <person name="Spatafora J.W."/>
            <person name="Crous P.W."/>
            <person name="Grigoriev I.V."/>
        </authorList>
    </citation>
    <scope>NUCLEOTIDE SEQUENCE</scope>
    <source>
        <strain evidence="3">CBS 342.82</strain>
    </source>
</reference>
<keyword evidence="2" id="KW-1185">Reference proteome</keyword>
<organism evidence="3">
    <name type="scientific">Dissoconium aciculare CBS 342.82</name>
    <dbReference type="NCBI Taxonomy" id="1314786"/>
    <lineage>
        <taxon>Eukaryota</taxon>
        <taxon>Fungi</taxon>
        <taxon>Dikarya</taxon>
        <taxon>Ascomycota</taxon>
        <taxon>Pezizomycotina</taxon>
        <taxon>Dothideomycetes</taxon>
        <taxon>Dothideomycetidae</taxon>
        <taxon>Mycosphaerellales</taxon>
        <taxon>Dissoconiaceae</taxon>
        <taxon>Dissoconium</taxon>
    </lineage>
</organism>
<gene>
    <name evidence="3" type="ORF">K489DRAFT_99157</name>
</gene>
<sequence length="104" mass="11497">MERSEVIPPSSSSSSSSSSSLNHRLLGGFHRPVFSSFQRPSMWMKVKRGKELHTHWQAALSQLALLLHPFAAIFRPPTMITKIQAFGNHVVCSTAAMIDPSLPI</sequence>
<feature type="region of interest" description="Disordered" evidence="1">
    <location>
        <begin position="1"/>
        <end position="22"/>
    </location>
</feature>
<reference evidence="3" key="2">
    <citation type="submission" date="2020-04" db="EMBL/GenBank/DDBJ databases">
        <authorList>
            <consortium name="NCBI Genome Project"/>
        </authorList>
    </citation>
    <scope>NUCLEOTIDE SEQUENCE</scope>
    <source>
        <strain evidence="3">CBS 342.82</strain>
    </source>
</reference>
<evidence type="ECO:0000313" key="3">
    <source>
        <dbReference type="RefSeq" id="XP_033462853.1"/>
    </source>
</evidence>
<dbReference type="RefSeq" id="XP_033462853.1">
    <property type="nucleotide sequence ID" value="XM_033609112.1"/>
</dbReference>
<dbReference type="Proteomes" id="UP000504637">
    <property type="component" value="Unplaced"/>
</dbReference>
<dbReference type="AlphaFoldDB" id="A0A6J3MG05"/>
<evidence type="ECO:0000313" key="2">
    <source>
        <dbReference type="Proteomes" id="UP000504637"/>
    </source>
</evidence>
<feature type="compositionally biased region" description="Low complexity" evidence="1">
    <location>
        <begin position="10"/>
        <end position="20"/>
    </location>
</feature>
<accession>A0A6J3MG05</accession>
<dbReference type="GeneID" id="54366913"/>